<gene>
    <name evidence="5" type="ORF">Cadr_000004376</name>
</gene>
<evidence type="ECO:0000259" key="4">
    <source>
        <dbReference type="PROSITE" id="PS51515"/>
    </source>
</evidence>
<dbReference type="GO" id="GO:0040031">
    <property type="term" value="P:snRNA modification"/>
    <property type="evidence" value="ECO:0007669"/>
    <property type="project" value="TreeGrafter"/>
</dbReference>
<keyword evidence="2" id="KW-0489">Methyltransferase</keyword>
<dbReference type="GO" id="GO:0032259">
    <property type="term" value="P:methylation"/>
    <property type="evidence" value="ECO:0007669"/>
    <property type="project" value="UniProtKB-KW"/>
</dbReference>
<evidence type="ECO:0000313" key="5">
    <source>
        <dbReference type="EMBL" id="KAB1280808.1"/>
    </source>
</evidence>
<name>A0A5N4EBC9_CAMDR</name>
<comment type="similarity">
    <text evidence="2">Belongs to the methyltransferase superfamily.</text>
</comment>
<feature type="region of interest" description="Disordered" evidence="3">
    <location>
        <begin position="145"/>
        <end position="165"/>
    </location>
</feature>
<keyword evidence="6" id="KW-1185">Reference proteome</keyword>
<comment type="caution">
    <text evidence="5">The sequence shown here is derived from an EMBL/GenBank/DDBJ whole genome shotgun (WGS) entry which is preliminary data.</text>
</comment>
<accession>A0A5N4EBC9</accession>
<dbReference type="PROSITE" id="PS51515">
    <property type="entry name" value="BIN3_SAM"/>
    <property type="match status" value="1"/>
</dbReference>
<evidence type="ECO:0000256" key="2">
    <source>
        <dbReference type="RuleBase" id="RU367087"/>
    </source>
</evidence>
<dbReference type="Proteomes" id="UP000299084">
    <property type="component" value="Unassembled WGS sequence"/>
</dbReference>
<reference evidence="5 6" key="1">
    <citation type="journal article" date="2019" name="Mol. Ecol. Resour.">
        <title>Improving Illumina assemblies with Hi-C and long reads: an example with the North African dromedary.</title>
        <authorList>
            <person name="Elbers J.P."/>
            <person name="Rogers M.F."/>
            <person name="Perelman P.L."/>
            <person name="Proskuryakova A.A."/>
            <person name="Serdyukova N.A."/>
            <person name="Johnson W.E."/>
            <person name="Horin P."/>
            <person name="Corander J."/>
            <person name="Murphy D."/>
            <person name="Burger P.A."/>
        </authorList>
    </citation>
    <scope>NUCLEOTIDE SEQUENCE [LARGE SCALE GENOMIC DNA]</scope>
    <source>
        <strain evidence="5">Drom800</strain>
        <tissue evidence="5">Blood</tissue>
    </source>
</reference>
<feature type="compositionally biased region" description="Basic and acidic residues" evidence="3">
    <location>
        <begin position="156"/>
        <end position="165"/>
    </location>
</feature>
<dbReference type="InterPro" id="IPR039772">
    <property type="entry name" value="Bin3-like"/>
</dbReference>
<evidence type="ECO:0000256" key="1">
    <source>
        <dbReference type="PROSITE-ProRule" id="PRU00848"/>
    </source>
</evidence>
<feature type="compositionally biased region" description="Basic and acidic residues" evidence="3">
    <location>
        <begin position="1"/>
        <end position="10"/>
    </location>
</feature>
<dbReference type="AlphaFoldDB" id="A0A5N4EBC9"/>
<organism evidence="5 6">
    <name type="scientific">Camelus dromedarius</name>
    <name type="common">Dromedary</name>
    <name type="synonym">Arabian camel</name>
    <dbReference type="NCBI Taxonomy" id="9838"/>
    <lineage>
        <taxon>Eukaryota</taxon>
        <taxon>Metazoa</taxon>
        <taxon>Chordata</taxon>
        <taxon>Craniata</taxon>
        <taxon>Vertebrata</taxon>
        <taxon>Euteleostomi</taxon>
        <taxon>Mammalia</taxon>
        <taxon>Eutheria</taxon>
        <taxon>Laurasiatheria</taxon>
        <taxon>Artiodactyla</taxon>
        <taxon>Tylopoda</taxon>
        <taxon>Camelidae</taxon>
        <taxon>Camelus</taxon>
    </lineage>
</organism>
<feature type="region of interest" description="Disordered" evidence="3">
    <location>
        <begin position="1"/>
        <end position="51"/>
    </location>
</feature>
<keyword evidence="1 2" id="KW-0949">S-adenosyl-L-methionine</keyword>
<dbReference type="SUPFAM" id="SSF53335">
    <property type="entry name" value="S-adenosyl-L-methionine-dependent methyltransferases"/>
    <property type="match status" value="1"/>
</dbReference>
<dbReference type="InterPro" id="IPR029063">
    <property type="entry name" value="SAM-dependent_MTases_sf"/>
</dbReference>
<dbReference type="EMBL" id="JWIN03000003">
    <property type="protein sequence ID" value="KAB1280808.1"/>
    <property type="molecule type" value="Genomic_DNA"/>
</dbReference>
<feature type="domain" description="Bin3-type SAM" evidence="4">
    <location>
        <begin position="79"/>
        <end position="165"/>
    </location>
</feature>
<dbReference type="EC" id="2.1.1.-" evidence="2"/>
<evidence type="ECO:0000256" key="3">
    <source>
        <dbReference type="SAM" id="MobiDB-lite"/>
    </source>
</evidence>
<dbReference type="GO" id="GO:0008173">
    <property type="term" value="F:RNA methyltransferase activity"/>
    <property type="evidence" value="ECO:0007669"/>
    <property type="project" value="UniProtKB-UniRule"/>
</dbReference>
<dbReference type="GO" id="GO:0008171">
    <property type="term" value="F:O-methyltransferase activity"/>
    <property type="evidence" value="ECO:0007669"/>
    <property type="project" value="UniProtKB-UniRule"/>
</dbReference>
<keyword evidence="2" id="KW-0808">Transferase</keyword>
<dbReference type="InterPro" id="IPR024160">
    <property type="entry name" value="BIN3_SAM-bd_dom"/>
</dbReference>
<sequence length="165" mass="18450">MWGRSEEEQVKQNWTLTSSKSEAGVRGGGQGPKKKGRGSGGGRHQVHPLPAAGFKKQQRKFQYGNYCKYYGYRNPSCEEGRLRVLKPEWFRGRDVLDLGCSVGHLTLSIACKWGLSRMVGLYIDALLIHSVRQNIRHYLSEELRLPPETSEGDPGAESKEGTTTV</sequence>
<dbReference type="PANTHER" id="PTHR12315">
    <property type="entry name" value="BICOID-INTERACTING PROTEIN RELATED"/>
    <property type="match status" value="1"/>
</dbReference>
<evidence type="ECO:0000313" key="6">
    <source>
        <dbReference type="Proteomes" id="UP000299084"/>
    </source>
</evidence>
<dbReference type="PANTHER" id="PTHR12315:SF0">
    <property type="entry name" value="7SK SNRNA METHYLPHOSPHATE CAPPING ENZYME"/>
    <property type="match status" value="1"/>
</dbReference>
<protein>
    <recommendedName>
        <fullName evidence="2">RNA methyltransferase</fullName>
        <ecNumber evidence="2">2.1.1.-</ecNumber>
    </recommendedName>
</protein>
<dbReference type="Gene3D" id="3.40.50.150">
    <property type="entry name" value="Vaccinia Virus protein VP39"/>
    <property type="match status" value="1"/>
</dbReference>
<proteinExistence type="inferred from homology"/>
<feature type="compositionally biased region" description="Polar residues" evidence="3">
    <location>
        <begin position="11"/>
        <end position="21"/>
    </location>
</feature>
<dbReference type="GO" id="GO:0017069">
    <property type="term" value="F:snRNA binding"/>
    <property type="evidence" value="ECO:0007669"/>
    <property type="project" value="TreeGrafter"/>
</dbReference>